<dbReference type="RefSeq" id="WP_034927261.1">
    <property type="nucleotide sequence ID" value="NZ_JDSS02000027.1"/>
</dbReference>
<organism evidence="11 12">
    <name type="scientific">Candidatus Accumulibacter vicinus</name>
    <dbReference type="NCBI Taxonomy" id="2954382"/>
    <lineage>
        <taxon>Bacteria</taxon>
        <taxon>Pseudomonadati</taxon>
        <taxon>Pseudomonadota</taxon>
        <taxon>Betaproteobacteria</taxon>
        <taxon>Candidatus Accumulibacter</taxon>
    </lineage>
</organism>
<dbReference type="SUPFAM" id="SSF52540">
    <property type="entry name" value="P-loop containing nucleoside triphosphate hydrolases"/>
    <property type="match status" value="1"/>
</dbReference>
<evidence type="ECO:0000259" key="10">
    <source>
        <dbReference type="Pfam" id="PF02463"/>
    </source>
</evidence>
<reference evidence="11 12" key="1">
    <citation type="submission" date="2014-07" db="EMBL/GenBank/DDBJ databases">
        <title>Expanding our view of genomic diversity in Candidatus Accumulibacter clades.</title>
        <authorList>
            <person name="Skennerton C.T."/>
            <person name="Barr J.J."/>
            <person name="Slater F.R."/>
            <person name="Bond P.L."/>
            <person name="Tyson G.W."/>
        </authorList>
    </citation>
    <scope>NUCLEOTIDE SEQUENCE [LARGE SCALE GENOMIC DNA]</scope>
    <source>
        <strain evidence="12">SK-01</strain>
    </source>
</reference>
<dbReference type="PANTHER" id="PTHR11059:SF0">
    <property type="entry name" value="DNA REPAIR PROTEIN RECN"/>
    <property type="match status" value="1"/>
</dbReference>
<dbReference type="GO" id="GO:0043590">
    <property type="term" value="C:bacterial nucleoid"/>
    <property type="evidence" value="ECO:0007669"/>
    <property type="project" value="TreeGrafter"/>
</dbReference>
<dbReference type="Proteomes" id="UP000019812">
    <property type="component" value="Unassembled WGS sequence"/>
</dbReference>
<dbReference type="EMBL" id="JDSS02000027">
    <property type="protein sequence ID" value="KFB67568.1"/>
    <property type="molecule type" value="Genomic_DNA"/>
</dbReference>
<dbReference type="Gene3D" id="3.40.50.300">
    <property type="entry name" value="P-loop containing nucleotide triphosphate hydrolases"/>
    <property type="match status" value="2"/>
</dbReference>
<evidence type="ECO:0000256" key="5">
    <source>
        <dbReference type="ARBA" id="ARBA00022763"/>
    </source>
</evidence>
<dbReference type="CDD" id="cd03241">
    <property type="entry name" value="ABC_RecN"/>
    <property type="match status" value="2"/>
</dbReference>
<evidence type="ECO:0000256" key="2">
    <source>
        <dbReference type="ARBA" id="ARBA00009441"/>
    </source>
</evidence>
<proteinExistence type="inferred from homology"/>
<evidence type="ECO:0000256" key="1">
    <source>
        <dbReference type="ARBA" id="ARBA00003618"/>
    </source>
</evidence>
<evidence type="ECO:0000256" key="4">
    <source>
        <dbReference type="ARBA" id="ARBA00022741"/>
    </source>
</evidence>
<keyword evidence="5 9" id="KW-0227">DNA damage</keyword>
<keyword evidence="4" id="KW-0547">Nucleotide-binding</keyword>
<dbReference type="GO" id="GO:0005524">
    <property type="term" value="F:ATP binding"/>
    <property type="evidence" value="ECO:0007669"/>
    <property type="project" value="UniProtKB-KW"/>
</dbReference>
<evidence type="ECO:0000256" key="6">
    <source>
        <dbReference type="ARBA" id="ARBA00022840"/>
    </source>
</evidence>
<dbReference type="GO" id="GO:0006281">
    <property type="term" value="P:DNA repair"/>
    <property type="evidence" value="ECO:0007669"/>
    <property type="project" value="UniProtKB-KW"/>
</dbReference>
<evidence type="ECO:0000256" key="3">
    <source>
        <dbReference type="ARBA" id="ARBA00021315"/>
    </source>
</evidence>
<evidence type="ECO:0000256" key="8">
    <source>
        <dbReference type="ARBA" id="ARBA00033408"/>
    </source>
</evidence>
<evidence type="ECO:0000256" key="7">
    <source>
        <dbReference type="ARBA" id="ARBA00023204"/>
    </source>
</evidence>
<keyword evidence="6" id="KW-0067">ATP-binding</keyword>
<protein>
    <recommendedName>
        <fullName evidence="3 9">DNA repair protein RecN</fullName>
    </recommendedName>
    <alternativeName>
        <fullName evidence="8 9">Recombination protein N</fullName>
    </alternativeName>
</protein>
<dbReference type="STRING" id="1457154.CAPSK01_003011"/>
<sequence>MLCRLTIRDFVLVDRLELEFQQGFGALTGETGAGKSILVDALAFALGERADTGLIRAGSERAEVSAEFDLAASPAAAAWLQAHDLDTQGVLLLRRVLDASGRSRAYLNGSPVTVQQLREVAESLVDIHGQHAHQSLLRSEAQRALLDSHARLESLLAEVATAWRNWRAAKTLLDTASSGSEALAVEREQLEWQVRELQTLHFSTEEWQLLNEEHKRLGHAASLVEGAQFALQVLAEGDAACEAQVAAAINRLDGLCEYDPALSEITDLLQSVQAELSEAASALHRYTHRIELDPRRLVEVEQRIEAILGCARKFRCAPDDLPGLLARWQERLSVLGEAADLTALAARATAARVQYEQLAQRLSGKRAQAAEVLGREVSQVMQQLALAGGRFELGLLPVEGGNAAGFEQVEFRIAGLAGSEPRSLAKVASGGELSRISLAIQVVTSQAASVPTLIFDEVDVGIGGGVAEVVGCLLRELGGERQVLCVTHLPQVAARANWQWQVSKTIRAGSVRSHVATLEGDARVEEIARMLGGIDITSITRQHAREMLITADGGGSNGSRRP</sequence>
<dbReference type="GO" id="GO:0009432">
    <property type="term" value="P:SOS response"/>
    <property type="evidence" value="ECO:0007669"/>
    <property type="project" value="UniProtKB-ARBA"/>
</dbReference>
<evidence type="ECO:0000256" key="9">
    <source>
        <dbReference type="PIRNR" id="PIRNR003128"/>
    </source>
</evidence>
<dbReference type="PIRSF" id="PIRSF003128">
    <property type="entry name" value="RecN"/>
    <property type="match status" value="1"/>
</dbReference>
<dbReference type="FunFam" id="3.40.50.300:FF:000356">
    <property type="entry name" value="DNA repair protein RecN"/>
    <property type="match status" value="1"/>
</dbReference>
<comment type="similarity">
    <text evidence="2 9">Belongs to the RecN family.</text>
</comment>
<dbReference type="InterPro" id="IPR004604">
    <property type="entry name" value="DNA_recomb/repair_RecN"/>
</dbReference>
<gene>
    <name evidence="11" type="primary">recN</name>
    <name evidence="11" type="ORF">CAPSK01_003011</name>
</gene>
<comment type="caution">
    <text evidence="11">The sequence shown here is derived from an EMBL/GenBank/DDBJ whole genome shotgun (WGS) entry which is preliminary data.</text>
</comment>
<dbReference type="NCBIfam" id="NF008121">
    <property type="entry name" value="PRK10869.1"/>
    <property type="match status" value="1"/>
</dbReference>
<dbReference type="InterPro" id="IPR003395">
    <property type="entry name" value="RecF/RecN/SMC_N"/>
</dbReference>
<dbReference type="FunFam" id="3.40.50.300:FF:000319">
    <property type="entry name" value="DNA repair protein RecN"/>
    <property type="match status" value="1"/>
</dbReference>
<dbReference type="GO" id="GO:0006310">
    <property type="term" value="P:DNA recombination"/>
    <property type="evidence" value="ECO:0007669"/>
    <property type="project" value="InterPro"/>
</dbReference>
<evidence type="ECO:0000313" key="12">
    <source>
        <dbReference type="Proteomes" id="UP000019812"/>
    </source>
</evidence>
<dbReference type="Pfam" id="PF02463">
    <property type="entry name" value="SMC_N"/>
    <property type="match status" value="1"/>
</dbReference>
<dbReference type="PANTHER" id="PTHR11059">
    <property type="entry name" value="DNA REPAIR PROTEIN RECN"/>
    <property type="match status" value="1"/>
</dbReference>
<accession>A0A084XYM4</accession>
<feature type="domain" description="RecF/RecN/SMC N-terminal" evidence="10">
    <location>
        <begin position="2"/>
        <end position="504"/>
    </location>
</feature>
<comment type="function">
    <text evidence="1 9">May be involved in recombinational repair of damaged DNA.</text>
</comment>
<dbReference type="NCBIfam" id="TIGR00634">
    <property type="entry name" value="recN"/>
    <property type="match status" value="1"/>
</dbReference>
<dbReference type="AlphaFoldDB" id="A0A084XYM4"/>
<name>A0A084XYM4_9PROT</name>
<keyword evidence="7 9" id="KW-0234">DNA repair</keyword>
<dbReference type="InterPro" id="IPR027417">
    <property type="entry name" value="P-loop_NTPase"/>
</dbReference>
<evidence type="ECO:0000313" key="11">
    <source>
        <dbReference type="EMBL" id="KFB67568.1"/>
    </source>
</evidence>